<dbReference type="EMBL" id="SDIL01000082">
    <property type="protein sequence ID" value="RXK36933.1"/>
    <property type="molecule type" value="Genomic_DNA"/>
</dbReference>
<accession>A0A4Q1BH64</accession>
<sequence>MSHDVTQLLRTIPPRSIPTYDHLSYSDFLTHHAIPNTPFLLSSSCTTSWPAVASWRLPSSQTDIAGPSRPNLTAMRKYENHIVPVANTHKREFSEFERTERPLGQVLNLWEKGEGEGLYVKDWHLIAQLEYEGGRSEEVYEVPECFRDDWLNPPYHSKPPSSNTITSPVSKQVLLNNHKLNDNHQLQTTPPQDCQGEQCHNKSDRPPSLDAKDFRFVYVGPAGTFTPIHRDVYASYSWSANVVGRKIWWLFPPSSLPFLKGKNGEVPFDIREKDSDLEVEALGTIKILQQEGEILFVPSGWYHQVVNVDSCISINHNFFSSPTLLNVFRALENAQSDVEDSLEDVKQMIISRHSGTETIEDSKSALRRLMFDLNHLAQKSIPNPTIPRPSPNPAALKAASPSTLLEIIDDSDMTIASHAPVTSDPTSSPYVTSLSEPICFLTTSTSYPPELIQSHLCQQPDDLPGNEETRGYVEEWEKEWIQQVQDILRLDAGWNWSDFWDCVLRNISDFMDEVSLRQNPSETSIGDIEQYDEMKKYEPPKEMRDEWVREVIRLYSTKREWKVLEDVREVVRRVGGVVGYE</sequence>
<dbReference type="OrthoDB" id="424465at2759"/>
<dbReference type="Pfam" id="PF02373">
    <property type="entry name" value="JmjC"/>
    <property type="match status" value="1"/>
</dbReference>
<dbReference type="AlphaFoldDB" id="A0A4Q1BH64"/>
<dbReference type="SUPFAM" id="SSF51197">
    <property type="entry name" value="Clavaminate synthase-like"/>
    <property type="match status" value="1"/>
</dbReference>
<dbReference type="GO" id="GO:0045905">
    <property type="term" value="P:positive regulation of translational termination"/>
    <property type="evidence" value="ECO:0007669"/>
    <property type="project" value="TreeGrafter"/>
</dbReference>
<dbReference type="VEuPathDB" id="FungiDB:TREMEDRAFT_32435"/>
<feature type="compositionally biased region" description="Polar residues" evidence="1">
    <location>
        <begin position="183"/>
        <end position="192"/>
    </location>
</feature>
<evidence type="ECO:0000313" key="3">
    <source>
        <dbReference type="EMBL" id="RXK36933.1"/>
    </source>
</evidence>
<dbReference type="PANTHER" id="PTHR12480:SF6">
    <property type="entry name" value="2-OXOGLUTARATE AND IRON-DEPENDENT OXYGENASE JMJD4"/>
    <property type="match status" value="1"/>
</dbReference>
<dbReference type="GO" id="GO:0016706">
    <property type="term" value="F:2-oxoglutarate-dependent dioxygenase activity"/>
    <property type="evidence" value="ECO:0007669"/>
    <property type="project" value="TreeGrafter"/>
</dbReference>
<dbReference type="Gene3D" id="2.60.120.650">
    <property type="entry name" value="Cupin"/>
    <property type="match status" value="1"/>
</dbReference>
<dbReference type="GO" id="GO:0005634">
    <property type="term" value="C:nucleus"/>
    <property type="evidence" value="ECO:0007669"/>
    <property type="project" value="TreeGrafter"/>
</dbReference>
<feature type="domain" description="JmjC" evidence="2">
    <location>
        <begin position="179"/>
        <end position="335"/>
    </location>
</feature>
<keyword evidence="4" id="KW-1185">Reference proteome</keyword>
<protein>
    <recommendedName>
        <fullName evidence="2">JmjC domain-containing protein</fullName>
    </recommendedName>
</protein>
<dbReference type="PROSITE" id="PS51184">
    <property type="entry name" value="JMJC"/>
    <property type="match status" value="1"/>
</dbReference>
<dbReference type="InParanoid" id="A0A4Q1BH64"/>
<dbReference type="SMART" id="SM00558">
    <property type="entry name" value="JmjC"/>
    <property type="match status" value="1"/>
</dbReference>
<evidence type="ECO:0000259" key="2">
    <source>
        <dbReference type="PROSITE" id="PS51184"/>
    </source>
</evidence>
<dbReference type="GO" id="GO:0005737">
    <property type="term" value="C:cytoplasm"/>
    <property type="evidence" value="ECO:0007669"/>
    <property type="project" value="TreeGrafter"/>
</dbReference>
<reference evidence="3 4" key="1">
    <citation type="submission" date="2016-06" db="EMBL/GenBank/DDBJ databases">
        <title>Evolution of pathogenesis and genome organization in the Tremellales.</title>
        <authorList>
            <person name="Cuomo C."/>
            <person name="Litvintseva A."/>
            <person name="Heitman J."/>
            <person name="Chen Y."/>
            <person name="Sun S."/>
            <person name="Springer D."/>
            <person name="Dromer F."/>
            <person name="Young S."/>
            <person name="Zeng Q."/>
            <person name="Chapman S."/>
            <person name="Gujja S."/>
            <person name="Saif S."/>
            <person name="Birren B."/>
        </authorList>
    </citation>
    <scope>NUCLEOTIDE SEQUENCE [LARGE SCALE GENOMIC DNA]</scope>
    <source>
        <strain evidence="3 4">ATCC 28783</strain>
    </source>
</reference>
<gene>
    <name evidence="3" type="ORF">M231_05766</name>
</gene>
<evidence type="ECO:0000313" key="4">
    <source>
        <dbReference type="Proteomes" id="UP000289152"/>
    </source>
</evidence>
<dbReference type="PANTHER" id="PTHR12480">
    <property type="entry name" value="ARGININE DEMETHYLASE AND LYSYL-HYDROXYLASE JMJD"/>
    <property type="match status" value="1"/>
</dbReference>
<evidence type="ECO:0000256" key="1">
    <source>
        <dbReference type="SAM" id="MobiDB-lite"/>
    </source>
</evidence>
<name>A0A4Q1BH64_TREME</name>
<organism evidence="3 4">
    <name type="scientific">Tremella mesenterica</name>
    <name type="common">Jelly fungus</name>
    <dbReference type="NCBI Taxonomy" id="5217"/>
    <lineage>
        <taxon>Eukaryota</taxon>
        <taxon>Fungi</taxon>
        <taxon>Dikarya</taxon>
        <taxon>Basidiomycota</taxon>
        <taxon>Agaricomycotina</taxon>
        <taxon>Tremellomycetes</taxon>
        <taxon>Tremellales</taxon>
        <taxon>Tremellaceae</taxon>
        <taxon>Tremella</taxon>
    </lineage>
</organism>
<dbReference type="InterPro" id="IPR050910">
    <property type="entry name" value="JMJD6_ArgDemeth/LysHydrox"/>
</dbReference>
<dbReference type="Proteomes" id="UP000289152">
    <property type="component" value="Unassembled WGS sequence"/>
</dbReference>
<comment type="caution">
    <text evidence="3">The sequence shown here is derived from an EMBL/GenBank/DDBJ whole genome shotgun (WGS) entry which is preliminary data.</text>
</comment>
<dbReference type="InterPro" id="IPR003347">
    <property type="entry name" value="JmjC_dom"/>
</dbReference>
<dbReference type="GO" id="GO:0043565">
    <property type="term" value="F:sequence-specific DNA binding"/>
    <property type="evidence" value="ECO:0007669"/>
    <property type="project" value="TreeGrafter"/>
</dbReference>
<dbReference type="STRING" id="5217.A0A4Q1BH64"/>
<feature type="region of interest" description="Disordered" evidence="1">
    <location>
        <begin position="182"/>
        <end position="207"/>
    </location>
</feature>
<proteinExistence type="predicted"/>